<evidence type="ECO:0000313" key="1">
    <source>
        <dbReference type="EMBL" id="PXF57553.1"/>
    </source>
</evidence>
<organism evidence="1 2">
    <name type="scientific">Candidatus Methanogaster sp</name>
    <dbReference type="NCBI Taxonomy" id="3386292"/>
    <lineage>
        <taxon>Archaea</taxon>
        <taxon>Methanobacteriati</taxon>
        <taxon>Methanobacteriota</taxon>
        <taxon>Stenosarchaea group</taxon>
        <taxon>Methanomicrobia</taxon>
        <taxon>Methanosarcinales</taxon>
        <taxon>ANME-2 cluster</taxon>
        <taxon>Candidatus Methanogasteraceae</taxon>
        <taxon>Candidatus Methanogaster</taxon>
    </lineage>
</organism>
<comment type="caution">
    <text evidence="1">The sequence shown here is derived from an EMBL/GenBank/DDBJ whole genome shotgun (WGS) entry which is preliminary data.</text>
</comment>
<dbReference type="EMBL" id="PQXF01000057">
    <property type="protein sequence ID" value="PXF57553.1"/>
    <property type="molecule type" value="Genomic_DNA"/>
</dbReference>
<protein>
    <submittedName>
        <fullName evidence="1">Coenzyme F430 synthase</fullName>
    </submittedName>
</protein>
<gene>
    <name evidence="1" type="primary">cfbE</name>
    <name evidence="1" type="ORF">C4B59_15035</name>
</gene>
<accession>A0AC61KZ12</accession>
<evidence type="ECO:0000313" key="2">
    <source>
        <dbReference type="Proteomes" id="UP000248329"/>
    </source>
</evidence>
<dbReference type="Proteomes" id="UP000248329">
    <property type="component" value="Unassembled WGS sequence"/>
</dbReference>
<sequence length="453" mass="48201">MDIAVLDLTHGGDLIAQSFAETDGVIAVDVYATVSDEARRDLESSGIPVLTEPPDAGSFDLIVAPVHLDSAYRTLHDARAADVSVPVITHHAAVYEILKQRLERYHVVEVTGTTAKTSTVRMLAGMLAECTGKKIVSHTSAGVEYWDGGGGDGDGAGSGGISARTIAKWSIAPASIIRAVQSVKAEPGVEPDIFIFEVSLGGTGLADTGIITTLTGDYQIANKTGTASSAKMQMVKRAKPGSTLILNRDVGLTTNPAANVLIFGDGGAEGDGVDVRFEEIDHEHAVVTAMNRRIEFIVEDYDIFSYRTAILAAVSAAISMNTDPDCIESFLDGFRGVSGRMKIMEIDGRTVIDNSNSGMNISSAESAIDHVRRIAGDGRVVMIIGIEEYNVCEGLDTDEVVRLIGRNQDFIDRFITVGIESDCEADDLDSGITMAMDLTETGDTIISCVKCFR</sequence>
<reference evidence="1" key="1">
    <citation type="submission" date="2018-01" db="EMBL/GenBank/DDBJ databases">
        <authorList>
            <person name="Krukenberg V."/>
        </authorList>
    </citation>
    <scope>NUCLEOTIDE SEQUENCE</scope>
    <source>
        <strain evidence="1">E20ANME2</strain>
    </source>
</reference>
<proteinExistence type="predicted"/>
<name>A0AC61KZ12_9EURY</name>